<dbReference type="OrthoDB" id="5819511at2759"/>
<dbReference type="EMBL" id="UYRX01000063">
    <property type="protein sequence ID" value="VDK72086.1"/>
    <property type="molecule type" value="Genomic_DNA"/>
</dbReference>
<dbReference type="PRINTS" id="PR00837">
    <property type="entry name" value="V5TPXLIKE"/>
</dbReference>
<dbReference type="Gene3D" id="3.40.33.10">
    <property type="entry name" value="CAP"/>
    <property type="match status" value="1"/>
</dbReference>
<dbReference type="PANTHER" id="PTHR10334">
    <property type="entry name" value="CYSTEINE-RICH SECRETORY PROTEIN-RELATED"/>
    <property type="match status" value="1"/>
</dbReference>
<evidence type="ECO:0000313" key="3">
    <source>
        <dbReference type="EMBL" id="VDK72086.1"/>
    </source>
</evidence>
<organism evidence="3 4">
    <name type="scientific">Litomosoides sigmodontis</name>
    <name type="common">Filarial nematode worm</name>
    <dbReference type="NCBI Taxonomy" id="42156"/>
    <lineage>
        <taxon>Eukaryota</taxon>
        <taxon>Metazoa</taxon>
        <taxon>Ecdysozoa</taxon>
        <taxon>Nematoda</taxon>
        <taxon>Chromadorea</taxon>
        <taxon>Rhabditida</taxon>
        <taxon>Spirurina</taxon>
        <taxon>Spiruromorpha</taxon>
        <taxon>Filarioidea</taxon>
        <taxon>Onchocercidae</taxon>
        <taxon>Litomosoides</taxon>
    </lineage>
</organism>
<dbReference type="STRING" id="42156.A0A3P6SC41"/>
<dbReference type="InterPro" id="IPR035940">
    <property type="entry name" value="CAP_sf"/>
</dbReference>
<name>A0A3P6SC41_LITSI</name>
<protein>
    <recommendedName>
        <fullName evidence="2">ShKT domain-containing protein</fullName>
    </recommendedName>
</protein>
<dbReference type="Pfam" id="PF00188">
    <property type="entry name" value="CAP"/>
    <property type="match status" value="1"/>
</dbReference>
<dbReference type="SMART" id="SM00198">
    <property type="entry name" value="SCP"/>
    <property type="match status" value="1"/>
</dbReference>
<gene>
    <name evidence="3" type="ORF">NLS_LOCUS1667</name>
</gene>
<dbReference type="InterPro" id="IPR001283">
    <property type="entry name" value="CRISP-related"/>
</dbReference>
<dbReference type="InterPro" id="IPR014044">
    <property type="entry name" value="CAP_dom"/>
</dbReference>
<dbReference type="InterPro" id="IPR003582">
    <property type="entry name" value="ShKT_dom"/>
</dbReference>
<keyword evidence="4" id="KW-1185">Reference proteome</keyword>
<evidence type="ECO:0000259" key="2">
    <source>
        <dbReference type="PROSITE" id="PS51670"/>
    </source>
</evidence>
<feature type="domain" description="ShKT" evidence="2">
    <location>
        <begin position="213"/>
        <end position="252"/>
    </location>
</feature>
<evidence type="ECO:0000256" key="1">
    <source>
        <dbReference type="PROSITE-ProRule" id="PRU01005"/>
    </source>
</evidence>
<dbReference type="SUPFAM" id="SSF55797">
    <property type="entry name" value="PR-1-like"/>
    <property type="match status" value="1"/>
</dbReference>
<dbReference type="PROSITE" id="PS51670">
    <property type="entry name" value="SHKT"/>
    <property type="match status" value="1"/>
</dbReference>
<accession>A0A3P6SC41</accession>
<sequence length="386" mass="45206">MQELVWDQQLGNLAYDHAKRCDAWHRSAYERQGHGYSHIGESIWWSNEAYLRSNLQSAMLDFFNERPYYDYTTNKCMLGAQCAHYTQYVWGETCAIGCAAVHCSGIKNGNGVNKGHIIICNYGESGNQYGKRPYLLGPRCSNCRCGGKCTSEGLCPPCCTGIRYLQHGTFIPLSSASSRAQMFRKLWRDKGSAQQKQKNYQQKGNSKLYSYECQDLEPYCDYWAENVGCYSKHRNFMMKHCPATCNWEIITCKMDFGFSLQMFPKWLESLLQKLSDVIFKYPGPAVMSALIFCISYVIFKKIIDPQLYEYYKSTLRYEDTLQLLKDELEENYEEYHWNNPQFCKAYLALYAAYRELRMMAKRNFQGEIDPNDRRWIQFDHIKTLQR</sequence>
<dbReference type="Pfam" id="PF01549">
    <property type="entry name" value="ShK"/>
    <property type="match status" value="1"/>
</dbReference>
<dbReference type="AlphaFoldDB" id="A0A3P6SC41"/>
<dbReference type="Proteomes" id="UP000277928">
    <property type="component" value="Unassembled WGS sequence"/>
</dbReference>
<reference evidence="3 4" key="1">
    <citation type="submission" date="2018-08" db="EMBL/GenBank/DDBJ databases">
        <authorList>
            <person name="Laetsch R D."/>
            <person name="Stevens L."/>
            <person name="Kumar S."/>
            <person name="Blaxter L. M."/>
        </authorList>
    </citation>
    <scope>NUCLEOTIDE SEQUENCE [LARGE SCALE GENOMIC DNA]</scope>
</reference>
<proteinExistence type="predicted"/>
<evidence type="ECO:0000313" key="4">
    <source>
        <dbReference type="Proteomes" id="UP000277928"/>
    </source>
</evidence>
<dbReference type="OMA" id="CDAWHRS"/>
<comment type="caution">
    <text evidence="1">Lacks conserved residue(s) required for the propagation of feature annotation.</text>
</comment>